<accession>A0ABD2YCD6</accession>
<dbReference type="InterPro" id="IPR041577">
    <property type="entry name" value="RT_RNaseH_2"/>
</dbReference>
<evidence type="ECO:0000259" key="1">
    <source>
        <dbReference type="PROSITE" id="PS50878"/>
    </source>
</evidence>
<keyword evidence="3" id="KW-1185">Reference proteome</keyword>
<dbReference type="Proteomes" id="UP001630127">
    <property type="component" value="Unassembled WGS sequence"/>
</dbReference>
<dbReference type="FunFam" id="3.30.70.270:FF:000020">
    <property type="entry name" value="Transposon Tf2-6 polyprotein-like Protein"/>
    <property type="match status" value="1"/>
</dbReference>
<dbReference type="InterPro" id="IPR043128">
    <property type="entry name" value="Rev_trsase/Diguanyl_cyclase"/>
</dbReference>
<dbReference type="AlphaFoldDB" id="A0ABD2YCD6"/>
<dbReference type="InterPro" id="IPR000477">
    <property type="entry name" value="RT_dom"/>
</dbReference>
<dbReference type="SUPFAM" id="SSF56672">
    <property type="entry name" value="DNA/RNA polymerases"/>
    <property type="match status" value="1"/>
</dbReference>
<dbReference type="PANTHER" id="PTHR24559:SF450">
    <property type="entry name" value="RNA-DIRECTED DNA POLYMERASE HOMOLOG"/>
    <property type="match status" value="1"/>
</dbReference>
<dbReference type="PROSITE" id="PS50878">
    <property type="entry name" value="RT_POL"/>
    <property type="match status" value="1"/>
</dbReference>
<evidence type="ECO:0000313" key="3">
    <source>
        <dbReference type="Proteomes" id="UP001630127"/>
    </source>
</evidence>
<dbReference type="CDD" id="cd01647">
    <property type="entry name" value="RT_LTR"/>
    <property type="match status" value="1"/>
</dbReference>
<comment type="caution">
    <text evidence="2">The sequence shown here is derived from an EMBL/GenBank/DDBJ whole genome shotgun (WGS) entry which is preliminary data.</text>
</comment>
<dbReference type="Pfam" id="PF00078">
    <property type="entry name" value="RVT_1"/>
    <property type="match status" value="1"/>
</dbReference>
<dbReference type="Gene3D" id="3.30.70.270">
    <property type="match status" value="2"/>
</dbReference>
<protein>
    <recommendedName>
        <fullName evidence="1">Reverse transcriptase domain-containing protein</fullName>
    </recommendedName>
</protein>
<sequence>MVYRQLNELTIKDKFPMPLIEELLDELFGAKWFSKIDLRAGYLQIRVKEGDEYKTAFKTHEVLYEFRVMPFGLTNTPATFQSLMNEIFKDELRKTILVFFDDILVFSPDLENHKKHLKNVFEILKKNQLVAKKSKCTFAQKQVEYLGHIILEEGVSAECMIYWPKPENLKQLRGFLRLTGYYRRFVSGYGAIAKPLTEMLKKDNFKWSEKSEKAFERLKLTMSTTPVLALPNFSKSFIIETDACYGGLGAVLMQDDAR</sequence>
<gene>
    <name evidence="2" type="ORF">ACH5RR_034509</name>
</gene>
<reference evidence="2 3" key="1">
    <citation type="submission" date="2024-11" db="EMBL/GenBank/DDBJ databases">
        <title>A near-complete genome assembly of Cinchona calisaya.</title>
        <authorList>
            <person name="Lian D.C."/>
            <person name="Zhao X.W."/>
            <person name="Wei L."/>
        </authorList>
    </citation>
    <scope>NUCLEOTIDE SEQUENCE [LARGE SCALE GENOMIC DNA]</scope>
    <source>
        <tissue evidence="2">Nenye</tissue>
    </source>
</reference>
<dbReference type="Gene3D" id="3.10.10.10">
    <property type="entry name" value="HIV Type 1 Reverse Transcriptase, subunit A, domain 1"/>
    <property type="match status" value="1"/>
</dbReference>
<dbReference type="PANTHER" id="PTHR24559">
    <property type="entry name" value="TRANSPOSON TY3-I GAG-POL POLYPROTEIN"/>
    <property type="match status" value="1"/>
</dbReference>
<proteinExistence type="predicted"/>
<dbReference type="InterPro" id="IPR053134">
    <property type="entry name" value="RNA-dir_DNA_polymerase"/>
</dbReference>
<feature type="domain" description="Reverse transcriptase" evidence="1">
    <location>
        <begin position="1"/>
        <end position="150"/>
    </location>
</feature>
<evidence type="ECO:0000313" key="2">
    <source>
        <dbReference type="EMBL" id="KAL3504668.1"/>
    </source>
</evidence>
<dbReference type="InterPro" id="IPR043502">
    <property type="entry name" value="DNA/RNA_pol_sf"/>
</dbReference>
<dbReference type="Pfam" id="PF17919">
    <property type="entry name" value="RT_RNaseH_2"/>
    <property type="match status" value="1"/>
</dbReference>
<name>A0ABD2YCD6_9GENT</name>
<dbReference type="EMBL" id="JBJUIK010000014">
    <property type="protein sequence ID" value="KAL3504668.1"/>
    <property type="molecule type" value="Genomic_DNA"/>
</dbReference>
<organism evidence="2 3">
    <name type="scientific">Cinchona calisaya</name>
    <dbReference type="NCBI Taxonomy" id="153742"/>
    <lineage>
        <taxon>Eukaryota</taxon>
        <taxon>Viridiplantae</taxon>
        <taxon>Streptophyta</taxon>
        <taxon>Embryophyta</taxon>
        <taxon>Tracheophyta</taxon>
        <taxon>Spermatophyta</taxon>
        <taxon>Magnoliopsida</taxon>
        <taxon>eudicotyledons</taxon>
        <taxon>Gunneridae</taxon>
        <taxon>Pentapetalae</taxon>
        <taxon>asterids</taxon>
        <taxon>lamiids</taxon>
        <taxon>Gentianales</taxon>
        <taxon>Rubiaceae</taxon>
        <taxon>Cinchonoideae</taxon>
        <taxon>Cinchoneae</taxon>
        <taxon>Cinchona</taxon>
    </lineage>
</organism>